<accession>A0A4P6Q050</accession>
<sequence length="214" mass="22762">MSDDQPGTGDTQEPTHTTGGDQQQAGGDQSSTSSANQGGGEGGHQSGTGESSWSALLKELEDEGLTPGQVTERLKASRKWEDRAKQNAKAQAELDKLKRAQMSEQEKAVAQARDETETKVRQEMGEDLARAELKAAAAGKVAGIDDFIEDLKLTKFLDESGRPDSKAIKAAVERWSKIAPASSSPPPADLKQGSRGAPPQADPNAWLRRAAGRQ</sequence>
<dbReference type="Proteomes" id="UP000292235">
    <property type="component" value="Chromosome"/>
</dbReference>
<dbReference type="KEGG" id="strr:EKD16_08180"/>
<evidence type="ECO:0000313" key="3">
    <source>
        <dbReference type="Proteomes" id="UP000292235"/>
    </source>
</evidence>
<feature type="region of interest" description="Disordered" evidence="1">
    <location>
        <begin position="100"/>
        <end position="119"/>
    </location>
</feature>
<reference evidence="2 3" key="1">
    <citation type="submission" date="2019-02" db="EMBL/GenBank/DDBJ databases">
        <authorList>
            <person name="Khodamoradi S."/>
            <person name="Hahnke R.L."/>
            <person name="Kaempfer P."/>
            <person name="Schumann P."/>
            <person name="Rohde M."/>
            <person name="Steinert M."/>
            <person name="Luzhetskyy A."/>
            <person name="Wink J."/>
            <person name="Ruckert C."/>
        </authorList>
    </citation>
    <scope>NUCLEOTIDE SEQUENCE [LARGE SCALE GENOMIC DNA]</scope>
    <source>
        <strain evidence="2 3">M2</strain>
    </source>
</reference>
<dbReference type="EMBL" id="CP036455">
    <property type="protein sequence ID" value="QBI53430.1"/>
    <property type="molecule type" value="Genomic_DNA"/>
</dbReference>
<dbReference type="RefSeq" id="WP_131097798.1">
    <property type="nucleotide sequence ID" value="NZ_CP036455.1"/>
</dbReference>
<evidence type="ECO:0008006" key="4">
    <source>
        <dbReference type="Google" id="ProtNLM"/>
    </source>
</evidence>
<protein>
    <recommendedName>
        <fullName evidence="4">Scaffolding protein</fullName>
    </recommendedName>
</protein>
<proteinExistence type="predicted"/>
<dbReference type="AlphaFoldDB" id="A0A4P6Q050"/>
<keyword evidence="3" id="KW-1185">Reference proteome</keyword>
<feature type="region of interest" description="Disordered" evidence="1">
    <location>
        <begin position="1"/>
        <end position="88"/>
    </location>
</feature>
<feature type="compositionally biased region" description="Gly residues" evidence="1">
    <location>
        <begin position="37"/>
        <end position="46"/>
    </location>
</feature>
<name>A0A4P6Q050_9ACTN</name>
<evidence type="ECO:0000313" key="2">
    <source>
        <dbReference type="EMBL" id="QBI53430.1"/>
    </source>
</evidence>
<feature type="compositionally biased region" description="Basic and acidic residues" evidence="1">
    <location>
        <begin position="104"/>
        <end position="119"/>
    </location>
</feature>
<feature type="region of interest" description="Disordered" evidence="1">
    <location>
        <begin position="177"/>
        <end position="214"/>
    </location>
</feature>
<feature type="compositionally biased region" description="Low complexity" evidence="1">
    <location>
        <begin position="15"/>
        <end position="36"/>
    </location>
</feature>
<gene>
    <name evidence="2" type="ORF">EKD16_08180</name>
</gene>
<organism evidence="2 3">
    <name type="scientific">Streptomonospora litoralis</name>
    <dbReference type="NCBI Taxonomy" id="2498135"/>
    <lineage>
        <taxon>Bacteria</taxon>
        <taxon>Bacillati</taxon>
        <taxon>Actinomycetota</taxon>
        <taxon>Actinomycetes</taxon>
        <taxon>Streptosporangiales</taxon>
        <taxon>Nocardiopsidaceae</taxon>
        <taxon>Streptomonospora</taxon>
    </lineage>
</organism>
<evidence type="ECO:0000256" key="1">
    <source>
        <dbReference type="SAM" id="MobiDB-lite"/>
    </source>
</evidence>
<feature type="compositionally biased region" description="Basic and acidic residues" evidence="1">
    <location>
        <begin position="72"/>
        <end position="85"/>
    </location>
</feature>